<reference evidence="12" key="1">
    <citation type="submission" date="2020-01" db="EMBL/GenBank/DDBJ databases">
        <title>Genome Sequencing of Three Apophysomyces-Like Fungal Strains Confirms a Novel Fungal Genus in the Mucoromycota with divergent Burkholderia-like Endosymbiotic Bacteria.</title>
        <authorList>
            <person name="Stajich J.E."/>
            <person name="Macias A.M."/>
            <person name="Carter-House D."/>
            <person name="Lovett B."/>
            <person name="Kasson L.R."/>
            <person name="Berry K."/>
            <person name="Grigoriev I."/>
            <person name="Chang Y."/>
            <person name="Spatafora J."/>
            <person name="Kasson M.T."/>
        </authorList>
    </citation>
    <scope>NUCLEOTIDE SEQUENCE</scope>
    <source>
        <strain evidence="12">NRRL A-21654</strain>
    </source>
</reference>
<feature type="transmembrane region" description="Helical" evidence="10">
    <location>
        <begin position="204"/>
        <end position="230"/>
    </location>
</feature>
<accession>A0A8H7BLR8</accession>
<dbReference type="Pfam" id="PF20520">
    <property type="entry name" value="Ac45-VOA1_TM"/>
    <property type="match status" value="1"/>
</dbReference>
<dbReference type="InterPro" id="IPR037654">
    <property type="entry name" value="Big1"/>
</dbReference>
<evidence type="ECO:0000256" key="7">
    <source>
        <dbReference type="ARBA" id="ARBA00022989"/>
    </source>
</evidence>
<dbReference type="EMBL" id="JABAYA010000230">
    <property type="protein sequence ID" value="KAF7721857.1"/>
    <property type="molecule type" value="Genomic_DNA"/>
</dbReference>
<comment type="subcellular location">
    <subcellularLocation>
        <location evidence="1">Endoplasmic reticulum membrane</location>
        <topology evidence="1">Single-pass membrane protein</topology>
    </subcellularLocation>
</comment>
<proteinExistence type="inferred from homology"/>
<evidence type="ECO:0000256" key="6">
    <source>
        <dbReference type="ARBA" id="ARBA00022824"/>
    </source>
</evidence>
<protein>
    <recommendedName>
        <fullName evidence="3">Protein BIG1</fullName>
    </recommendedName>
</protein>
<evidence type="ECO:0000256" key="3">
    <source>
        <dbReference type="ARBA" id="ARBA00022089"/>
    </source>
</evidence>
<keyword evidence="6" id="KW-0256">Endoplasmic reticulum</keyword>
<feature type="domain" description="V-type proton ATPase subunit S1/VOA1 transmembrane" evidence="11">
    <location>
        <begin position="203"/>
        <end position="240"/>
    </location>
</feature>
<dbReference type="Proteomes" id="UP000605846">
    <property type="component" value="Unassembled WGS sequence"/>
</dbReference>
<comment type="caution">
    <text evidence="12">The sequence shown here is derived from an EMBL/GenBank/DDBJ whole genome shotgun (WGS) entry which is preliminary data.</text>
</comment>
<dbReference type="InterPro" id="IPR046756">
    <property type="entry name" value="VAS1/VOA1_TM"/>
</dbReference>
<dbReference type="GO" id="GO:0006078">
    <property type="term" value="P:(1-&gt;6)-beta-D-glucan biosynthetic process"/>
    <property type="evidence" value="ECO:0007669"/>
    <property type="project" value="TreeGrafter"/>
</dbReference>
<name>A0A8H7BLR8_9FUNG</name>
<dbReference type="OrthoDB" id="10029326at2759"/>
<sequence>MARGGTYLLHSYVAPKNQLFLAKDQVVSAISSSFSSDICKPKVVAVIDQPELHASDFSRAEYKDAFALLKERNQEAGSRAKVEYIAEQVDVDQLAAMISRRCDSTISVIDPKAISSADIYVSETPAVAVMSLPSAKNAEIIRENDYIVDRFIDAVEENAHDDYVVIYTSSAPKKPSTSPFHKRALRRRAPGSEVNLPIFAKYQLFTPAIFMGVGIGIVFVAILAVGLGWLASIQTPIRFEGKPKRN</sequence>
<evidence type="ECO:0000256" key="10">
    <source>
        <dbReference type="SAM" id="Phobius"/>
    </source>
</evidence>
<evidence type="ECO:0000259" key="11">
    <source>
        <dbReference type="Pfam" id="PF20520"/>
    </source>
</evidence>
<dbReference type="AlphaFoldDB" id="A0A8H7BLR8"/>
<gene>
    <name evidence="12" type="ORF">EC973_004065</name>
</gene>
<dbReference type="PANTHER" id="PTHR28285">
    <property type="entry name" value="PROTEIN BIG1"/>
    <property type="match status" value="1"/>
</dbReference>
<evidence type="ECO:0000313" key="13">
    <source>
        <dbReference type="Proteomes" id="UP000605846"/>
    </source>
</evidence>
<dbReference type="PANTHER" id="PTHR28285:SF1">
    <property type="entry name" value="PROTEIN BIG1"/>
    <property type="match status" value="1"/>
</dbReference>
<evidence type="ECO:0000256" key="2">
    <source>
        <dbReference type="ARBA" id="ARBA00008203"/>
    </source>
</evidence>
<evidence type="ECO:0000256" key="4">
    <source>
        <dbReference type="ARBA" id="ARBA00022692"/>
    </source>
</evidence>
<evidence type="ECO:0000256" key="5">
    <source>
        <dbReference type="ARBA" id="ARBA00022729"/>
    </source>
</evidence>
<dbReference type="GO" id="GO:0005789">
    <property type="term" value="C:endoplasmic reticulum membrane"/>
    <property type="evidence" value="ECO:0007669"/>
    <property type="project" value="UniProtKB-SubCell"/>
</dbReference>
<evidence type="ECO:0000256" key="9">
    <source>
        <dbReference type="ARBA" id="ARBA00023316"/>
    </source>
</evidence>
<evidence type="ECO:0000256" key="8">
    <source>
        <dbReference type="ARBA" id="ARBA00023136"/>
    </source>
</evidence>
<keyword evidence="4 10" id="KW-0812">Transmembrane</keyword>
<keyword evidence="13" id="KW-1185">Reference proteome</keyword>
<keyword evidence="5" id="KW-0732">Signal</keyword>
<organism evidence="12 13">
    <name type="scientific">Apophysomyces ossiformis</name>
    <dbReference type="NCBI Taxonomy" id="679940"/>
    <lineage>
        <taxon>Eukaryota</taxon>
        <taxon>Fungi</taxon>
        <taxon>Fungi incertae sedis</taxon>
        <taxon>Mucoromycota</taxon>
        <taxon>Mucoromycotina</taxon>
        <taxon>Mucoromycetes</taxon>
        <taxon>Mucorales</taxon>
        <taxon>Mucorineae</taxon>
        <taxon>Mucoraceae</taxon>
        <taxon>Apophysomyces</taxon>
    </lineage>
</organism>
<keyword evidence="8 10" id="KW-0472">Membrane</keyword>
<comment type="similarity">
    <text evidence="2">Belongs to the BIG1 family.</text>
</comment>
<dbReference type="GO" id="GO:0071555">
    <property type="term" value="P:cell wall organization"/>
    <property type="evidence" value="ECO:0007669"/>
    <property type="project" value="UniProtKB-KW"/>
</dbReference>
<keyword evidence="7 10" id="KW-1133">Transmembrane helix</keyword>
<evidence type="ECO:0000256" key="1">
    <source>
        <dbReference type="ARBA" id="ARBA00004389"/>
    </source>
</evidence>
<keyword evidence="9" id="KW-0961">Cell wall biogenesis/degradation</keyword>
<evidence type="ECO:0000313" key="12">
    <source>
        <dbReference type="EMBL" id="KAF7721857.1"/>
    </source>
</evidence>
<dbReference type="GO" id="GO:0009272">
    <property type="term" value="P:fungal-type cell wall biogenesis"/>
    <property type="evidence" value="ECO:0007669"/>
    <property type="project" value="TreeGrafter"/>
</dbReference>